<name>A0A0D2Y9V5_FUSOF</name>
<evidence type="ECO:0000313" key="1">
    <source>
        <dbReference type="EnsemblFungi" id="FOXG_13076P0"/>
    </source>
</evidence>
<reference evidence="1" key="2">
    <citation type="submission" date="2025-08" db="UniProtKB">
        <authorList>
            <consortium name="EnsemblFungi"/>
        </authorList>
    </citation>
    <scope>IDENTIFICATION</scope>
    <source>
        <strain evidence="1">4287 / CBS 123668 / FGSC 9935 / NRRL 34936</strain>
    </source>
</reference>
<reference evidence="2" key="1">
    <citation type="journal article" date="2012" name="Mol. Plant Microbe Interact.">
        <title>A highly conserved effector in Fusarium oxysporum is required for full virulence on Arabidopsis.</title>
        <authorList>
            <person name="Thatcher L.F."/>
            <person name="Gardiner D.M."/>
            <person name="Kazan K."/>
            <person name="Manners J."/>
        </authorList>
    </citation>
    <scope>NUCLEOTIDE SEQUENCE [LARGE SCALE GENOMIC DNA]</scope>
    <source>
        <strain evidence="2">Fo5176</strain>
    </source>
</reference>
<accession>A0A0D2Y9V5</accession>
<dbReference type="EnsemblFungi" id="FOXG_13076T0">
    <property type="protein sequence ID" value="FOXG_13076P0"/>
    <property type="gene ID" value="FOXG_13076"/>
</dbReference>
<dbReference type="AlphaFoldDB" id="A0A0D2Y9V5"/>
<protein>
    <submittedName>
        <fullName evidence="1">Uncharacterized protein</fullName>
    </submittedName>
</protein>
<evidence type="ECO:0000313" key="2">
    <source>
        <dbReference type="Proteomes" id="UP000002489"/>
    </source>
</evidence>
<dbReference type="Proteomes" id="UP000002489">
    <property type="component" value="Unassembled WGS sequence"/>
</dbReference>
<proteinExistence type="predicted"/>
<sequence>MRVVLEAAAVAMQEVKAVMVEDTAVVILKEDMVEAIKATDM</sequence>
<organism evidence="1 2">
    <name type="scientific">Fusarium oxysporum (strain Fo5176)</name>
    <name type="common">Fusarium vascular wilt</name>
    <dbReference type="NCBI Taxonomy" id="660025"/>
    <lineage>
        <taxon>Eukaryota</taxon>
        <taxon>Fungi</taxon>
        <taxon>Dikarya</taxon>
        <taxon>Ascomycota</taxon>
        <taxon>Pezizomycotina</taxon>
        <taxon>Sordariomycetes</taxon>
        <taxon>Hypocreomycetidae</taxon>
        <taxon>Hypocreales</taxon>
        <taxon>Nectriaceae</taxon>
        <taxon>Fusarium</taxon>
        <taxon>Fusarium oxysporum species complex</taxon>
    </lineage>
</organism>